<feature type="chain" id="PRO_5038443136" evidence="4">
    <location>
        <begin position="23"/>
        <end position="432"/>
    </location>
</feature>
<dbReference type="AlphaFoldDB" id="A0A316D3W4"/>
<accession>A0A316D3W4</accession>
<dbReference type="InterPro" id="IPR006059">
    <property type="entry name" value="SBP"/>
</dbReference>
<feature type="signal peptide" evidence="4">
    <location>
        <begin position="1"/>
        <end position="22"/>
    </location>
</feature>
<reference evidence="5 6" key="1">
    <citation type="submission" date="2018-05" db="EMBL/GenBank/DDBJ databases">
        <title>Genomic Encyclopedia of Type Strains, Phase IV (KMG-IV): sequencing the most valuable type-strain genomes for metagenomic binning, comparative biology and taxonomic classification.</title>
        <authorList>
            <person name="Goeker M."/>
        </authorList>
    </citation>
    <scope>NUCLEOTIDE SEQUENCE [LARGE SCALE GENOMIC DNA]</scope>
    <source>
        <strain evidence="5 6">DSM 18773</strain>
    </source>
</reference>
<evidence type="ECO:0000313" key="5">
    <source>
        <dbReference type="EMBL" id="PWK06590.1"/>
    </source>
</evidence>
<proteinExistence type="inferred from homology"/>
<dbReference type="PANTHER" id="PTHR30061:SF50">
    <property type="entry name" value="MALTOSE_MALTODEXTRIN-BINDING PERIPLASMIC PROTEIN"/>
    <property type="match status" value="1"/>
</dbReference>
<comment type="similarity">
    <text evidence="1">Belongs to the bacterial solute-binding protein 1 family.</text>
</comment>
<dbReference type="RefSeq" id="WP_211320424.1">
    <property type="nucleotide sequence ID" value="NZ_QGGL01000019.1"/>
</dbReference>
<name>A0A316D3W4_9BACL</name>
<keyword evidence="5" id="KW-0762">Sugar transport</keyword>
<keyword evidence="3 4" id="KW-0732">Signal</keyword>
<comment type="caution">
    <text evidence="5">The sequence shown here is derived from an EMBL/GenBank/DDBJ whole genome shotgun (WGS) entry which is preliminary data.</text>
</comment>
<dbReference type="GO" id="GO:0015768">
    <property type="term" value="P:maltose transport"/>
    <property type="evidence" value="ECO:0007669"/>
    <property type="project" value="TreeGrafter"/>
</dbReference>
<evidence type="ECO:0000313" key="6">
    <source>
        <dbReference type="Proteomes" id="UP000245634"/>
    </source>
</evidence>
<dbReference type="CDD" id="cd14748">
    <property type="entry name" value="PBP2_UgpB"/>
    <property type="match status" value="1"/>
</dbReference>
<keyword evidence="6" id="KW-1185">Reference proteome</keyword>
<protein>
    <submittedName>
        <fullName evidence="5">Multiple sugar transport system substrate-binding protein</fullName>
    </submittedName>
</protein>
<evidence type="ECO:0000256" key="1">
    <source>
        <dbReference type="ARBA" id="ARBA00008520"/>
    </source>
</evidence>
<dbReference type="Gene3D" id="3.40.190.10">
    <property type="entry name" value="Periplasmic binding protein-like II"/>
    <property type="match status" value="1"/>
</dbReference>
<dbReference type="GO" id="GO:1901982">
    <property type="term" value="F:maltose binding"/>
    <property type="evidence" value="ECO:0007669"/>
    <property type="project" value="TreeGrafter"/>
</dbReference>
<dbReference type="Pfam" id="PF01547">
    <property type="entry name" value="SBP_bac_1"/>
    <property type="match status" value="1"/>
</dbReference>
<dbReference type="GO" id="GO:0042956">
    <property type="term" value="P:maltodextrin transmembrane transport"/>
    <property type="evidence" value="ECO:0007669"/>
    <property type="project" value="TreeGrafter"/>
</dbReference>
<dbReference type="PANTHER" id="PTHR30061">
    <property type="entry name" value="MALTOSE-BINDING PERIPLASMIC PROTEIN"/>
    <property type="match status" value="1"/>
</dbReference>
<dbReference type="SUPFAM" id="SSF53850">
    <property type="entry name" value="Periplasmic binding protein-like II"/>
    <property type="match status" value="1"/>
</dbReference>
<evidence type="ECO:0000256" key="3">
    <source>
        <dbReference type="ARBA" id="ARBA00022729"/>
    </source>
</evidence>
<dbReference type="PROSITE" id="PS51257">
    <property type="entry name" value="PROKAR_LIPOPROTEIN"/>
    <property type="match status" value="1"/>
</dbReference>
<evidence type="ECO:0000256" key="4">
    <source>
        <dbReference type="SAM" id="SignalP"/>
    </source>
</evidence>
<dbReference type="Proteomes" id="UP000245634">
    <property type="component" value="Unassembled WGS sequence"/>
</dbReference>
<dbReference type="GO" id="GO:0055052">
    <property type="term" value="C:ATP-binding cassette (ABC) transporter complex, substrate-binding subunit-containing"/>
    <property type="evidence" value="ECO:0007669"/>
    <property type="project" value="TreeGrafter"/>
</dbReference>
<dbReference type="EMBL" id="QGGL01000019">
    <property type="protein sequence ID" value="PWK06590.1"/>
    <property type="molecule type" value="Genomic_DNA"/>
</dbReference>
<organism evidence="5 6">
    <name type="scientific">Tumebacillus permanentifrigoris</name>
    <dbReference type="NCBI Taxonomy" id="378543"/>
    <lineage>
        <taxon>Bacteria</taxon>
        <taxon>Bacillati</taxon>
        <taxon>Bacillota</taxon>
        <taxon>Bacilli</taxon>
        <taxon>Bacillales</taxon>
        <taxon>Alicyclobacillaceae</taxon>
        <taxon>Tumebacillus</taxon>
    </lineage>
</organism>
<evidence type="ECO:0000256" key="2">
    <source>
        <dbReference type="ARBA" id="ARBA00022448"/>
    </source>
</evidence>
<gene>
    <name evidence="5" type="ORF">C7459_11913</name>
</gene>
<keyword evidence="2" id="KW-0813">Transport</keyword>
<sequence length="432" mass="47480">MKSAKVLQLAMASALGFSLVLTGCSSTTTKEASSTSDSKKVTLEFWNGFTGPDGNDMKKIVDGFNKQYEGKIEIKTQTMKWDQFYDKIRTVVNSGTAPDVAAMHLDQVPRMASKGVLTPLDDLLKDSDLKKEDFIPQVWDAGIYESKRYSVPLDVHPIALYYNVDLLKKEGFDKPPATMADFVKIAKATTKDTDGDGKIDQWGFGMPTLWPANLMYYSTLRQFGGESVSKDGMTALYNDDKGVKALQTLSDLIYKDKISPEKIQADGEVTLFKQGKMAMTINGIWMINGFKEQQGLNFAAAAIPQFGDMPATWANSHNFVIPKQKKDDPEKTKAAITFINYVTSNSIEWAKGGQIPAKNSVRDSAEFKALKEQSAIAEQVPYLVFPPASPTYVDVWAPAETAINKALLGQMTPQAALDEAKDKGEKAAKAAK</sequence>